<organism evidence="2 3">
    <name type="scientific">Azospirillum isscasi</name>
    <dbReference type="NCBI Taxonomy" id="3053926"/>
    <lineage>
        <taxon>Bacteria</taxon>
        <taxon>Pseudomonadati</taxon>
        <taxon>Pseudomonadota</taxon>
        <taxon>Alphaproteobacteria</taxon>
        <taxon>Rhodospirillales</taxon>
        <taxon>Azospirillaceae</taxon>
        <taxon>Azospirillum</taxon>
    </lineage>
</organism>
<proteinExistence type="predicted"/>
<reference evidence="2 3" key="1">
    <citation type="submission" date="2023-06" db="EMBL/GenBank/DDBJ databases">
        <title>Azospirillum isscasensis sp.nov, a bacterium isolated from rhizosphere soil of rice.</title>
        <authorList>
            <person name="Wang H."/>
        </authorList>
    </citation>
    <scope>NUCLEOTIDE SEQUENCE [LARGE SCALE GENOMIC DNA]</scope>
    <source>
        <strain evidence="2 3">C340-1</strain>
    </source>
</reference>
<feature type="compositionally biased region" description="Low complexity" evidence="1">
    <location>
        <begin position="39"/>
        <end position="73"/>
    </location>
</feature>
<dbReference type="Proteomes" id="UP001227317">
    <property type="component" value="Unassembled WGS sequence"/>
</dbReference>
<dbReference type="EMBL" id="JAUJFI010000144">
    <property type="protein sequence ID" value="MDQ2105467.1"/>
    <property type="molecule type" value="Genomic_DNA"/>
</dbReference>
<dbReference type="RefSeq" id="WP_306710029.1">
    <property type="nucleotide sequence ID" value="NZ_JAUJFI010000144.1"/>
</dbReference>
<gene>
    <name evidence="2" type="ORF">QSG27_22400</name>
</gene>
<evidence type="ECO:0000313" key="3">
    <source>
        <dbReference type="Proteomes" id="UP001227317"/>
    </source>
</evidence>
<feature type="region of interest" description="Disordered" evidence="1">
    <location>
        <begin position="26"/>
        <end position="77"/>
    </location>
</feature>
<evidence type="ECO:0000313" key="2">
    <source>
        <dbReference type="EMBL" id="MDQ2105467.1"/>
    </source>
</evidence>
<protein>
    <submittedName>
        <fullName evidence="2">Uncharacterized protein</fullName>
    </submittedName>
</protein>
<accession>A0ABU0WMX6</accession>
<sequence>MGGITTLATAALPLANSVADTVDRVSGASASTRREEAAARQQQEAAARQQQEAAARQQQEAAARQQETAARQQQEAEARKYAYQAEQQRLQWQREDELRRQDQELQRRKEEQARIEAQQARIEAEQQRVREMDWLAQSQNLAVQQLRTGQAATLAEKEGDARTRLAQASAAAQADERRRVDALRRTGARTRAALGSNGVSAADGSGEAILLGVVKDGAAERAEAEGADRLKREAIQQEVDGVRRRNLLEQAQLAERQRLEFMSRFY</sequence>
<comment type="caution">
    <text evidence="2">The sequence shown here is derived from an EMBL/GenBank/DDBJ whole genome shotgun (WGS) entry which is preliminary data.</text>
</comment>
<name>A0ABU0WMX6_9PROT</name>
<keyword evidence="3" id="KW-1185">Reference proteome</keyword>
<evidence type="ECO:0000256" key="1">
    <source>
        <dbReference type="SAM" id="MobiDB-lite"/>
    </source>
</evidence>